<dbReference type="STRING" id="404692.A0A0J7ARZ2"/>
<organism evidence="1 2">
    <name type="scientific">Coccidioides immitis RMSCC 2394</name>
    <dbReference type="NCBI Taxonomy" id="404692"/>
    <lineage>
        <taxon>Eukaryota</taxon>
        <taxon>Fungi</taxon>
        <taxon>Dikarya</taxon>
        <taxon>Ascomycota</taxon>
        <taxon>Pezizomycotina</taxon>
        <taxon>Eurotiomycetes</taxon>
        <taxon>Eurotiomycetidae</taxon>
        <taxon>Onygenales</taxon>
        <taxon>Onygenaceae</taxon>
        <taxon>Coccidioides</taxon>
    </lineage>
</organism>
<dbReference type="AlphaFoldDB" id="A0A0J7ARZ2"/>
<proteinExistence type="predicted"/>
<reference evidence="2" key="1">
    <citation type="journal article" date="2010" name="Genome Res.">
        <title>Population genomic sequencing of Coccidioides fungi reveals recent hybridization and transposon control.</title>
        <authorList>
            <person name="Neafsey D.E."/>
            <person name="Barker B.M."/>
            <person name="Sharpton T.J."/>
            <person name="Stajich J.E."/>
            <person name="Park D.J."/>
            <person name="Whiston E."/>
            <person name="Hung C.-Y."/>
            <person name="McMahan C."/>
            <person name="White J."/>
            <person name="Sykes S."/>
            <person name="Heiman D."/>
            <person name="Young S."/>
            <person name="Zeng Q."/>
            <person name="Abouelleil A."/>
            <person name="Aftuck L."/>
            <person name="Bessette D."/>
            <person name="Brown A."/>
            <person name="FitzGerald M."/>
            <person name="Lui A."/>
            <person name="Macdonald J.P."/>
            <person name="Priest M."/>
            <person name="Orbach M.J."/>
            <person name="Galgiani J.N."/>
            <person name="Kirkland T.N."/>
            <person name="Cole G.T."/>
            <person name="Birren B.W."/>
            <person name="Henn M.R."/>
            <person name="Taylor J.W."/>
            <person name="Rounsley S.D."/>
        </authorList>
    </citation>
    <scope>NUCLEOTIDE SEQUENCE [LARGE SCALE GENOMIC DNA]</scope>
    <source>
        <strain evidence="2">RMSCC 2394</strain>
    </source>
</reference>
<dbReference type="Proteomes" id="UP000054565">
    <property type="component" value="Unassembled WGS sequence"/>
</dbReference>
<protein>
    <submittedName>
        <fullName evidence="1">Uncharacterized protein</fullName>
    </submittedName>
</protein>
<dbReference type="EMBL" id="DS028093">
    <property type="protein sequence ID" value="KMO99991.1"/>
    <property type="molecule type" value="Genomic_DNA"/>
</dbReference>
<name>A0A0J7ARZ2_COCIT</name>
<gene>
    <name evidence="1" type="ORF">CIRG_00134</name>
</gene>
<evidence type="ECO:0000313" key="1">
    <source>
        <dbReference type="EMBL" id="KMO99991.1"/>
    </source>
</evidence>
<evidence type="ECO:0000313" key="2">
    <source>
        <dbReference type="Proteomes" id="UP000054565"/>
    </source>
</evidence>
<accession>A0A0J7ARZ2</accession>
<sequence length="126" mass="14381">MGEDDCRRRRPKVTPKDEDEDIRAFLRASDSVEVVFSLSEAVLNLLGVPRNTESTPNDLSERLVHVVQAGEIIWKAPFARQKKVFKCGHNIAVKAVRGMEDYTEYTTLKYIQQHKPSIPAADRKAW</sequence>